<comment type="caution">
    <text evidence="6">The sequence shown here is derived from an EMBL/GenBank/DDBJ whole genome shotgun (WGS) entry which is preliminary data.</text>
</comment>
<protein>
    <submittedName>
        <fullName evidence="6">Alpha/beta hydrolase</fullName>
    </submittedName>
</protein>
<name>A0ABS8XV12_9BURK</name>
<comment type="similarity">
    <text evidence="1">Belongs to the 'GDXG' lipolytic enzyme family.</text>
</comment>
<dbReference type="InterPro" id="IPR049492">
    <property type="entry name" value="BD-FAE-like_dom"/>
</dbReference>
<feature type="region of interest" description="Disordered" evidence="3">
    <location>
        <begin position="33"/>
        <end position="57"/>
    </location>
</feature>
<evidence type="ECO:0000313" key="6">
    <source>
        <dbReference type="EMBL" id="MCE4554466.1"/>
    </source>
</evidence>
<feature type="chain" id="PRO_5046859879" evidence="4">
    <location>
        <begin position="23"/>
        <end position="353"/>
    </location>
</feature>
<dbReference type="Pfam" id="PF20434">
    <property type="entry name" value="BD-FAE"/>
    <property type="match status" value="1"/>
</dbReference>
<accession>A0ABS8XV12</accession>
<dbReference type="InterPro" id="IPR050300">
    <property type="entry name" value="GDXG_lipolytic_enzyme"/>
</dbReference>
<dbReference type="InterPro" id="IPR029058">
    <property type="entry name" value="AB_hydrolase_fold"/>
</dbReference>
<dbReference type="Gene3D" id="3.40.50.1820">
    <property type="entry name" value="alpha/beta hydrolase"/>
    <property type="match status" value="1"/>
</dbReference>
<feature type="signal peptide" evidence="4">
    <location>
        <begin position="1"/>
        <end position="22"/>
    </location>
</feature>
<dbReference type="PANTHER" id="PTHR48081">
    <property type="entry name" value="AB HYDROLASE SUPERFAMILY PROTEIN C4A8.06C"/>
    <property type="match status" value="1"/>
</dbReference>
<evidence type="ECO:0000256" key="3">
    <source>
        <dbReference type="SAM" id="MobiDB-lite"/>
    </source>
</evidence>
<evidence type="ECO:0000256" key="4">
    <source>
        <dbReference type="SAM" id="SignalP"/>
    </source>
</evidence>
<feature type="domain" description="BD-FAE-like" evidence="5">
    <location>
        <begin position="103"/>
        <end position="221"/>
    </location>
</feature>
<dbReference type="PROSITE" id="PS01173">
    <property type="entry name" value="LIPASE_GDXG_HIS"/>
    <property type="match status" value="1"/>
</dbReference>
<reference evidence="6 7" key="1">
    <citation type="submission" date="2021-12" db="EMBL/GenBank/DDBJ databases">
        <title>Genome seq of P8.</title>
        <authorList>
            <person name="Seo T."/>
        </authorList>
    </citation>
    <scope>NUCLEOTIDE SEQUENCE [LARGE SCALE GENOMIC DNA]</scope>
    <source>
        <strain evidence="6 7">P8</strain>
    </source>
</reference>
<evidence type="ECO:0000256" key="1">
    <source>
        <dbReference type="ARBA" id="ARBA00010515"/>
    </source>
</evidence>
<dbReference type="GO" id="GO:0016787">
    <property type="term" value="F:hydrolase activity"/>
    <property type="evidence" value="ECO:0007669"/>
    <property type="project" value="UniProtKB-KW"/>
</dbReference>
<evidence type="ECO:0000313" key="7">
    <source>
        <dbReference type="Proteomes" id="UP001200741"/>
    </source>
</evidence>
<gene>
    <name evidence="6" type="ORF">LXT13_08410</name>
</gene>
<evidence type="ECO:0000256" key="2">
    <source>
        <dbReference type="ARBA" id="ARBA00022801"/>
    </source>
</evidence>
<proteinExistence type="inferred from homology"/>
<sequence>MARPLAVMISALMLGAAFSANAGPLKERLLERMQQRAASAPEGGTDEDGELADMGGTARSDAMSCADWSQRVNRLQQRLAGRHSGPTPDLKDVAYGPRPLQTLDIYRAQGGGGRAPVVLMVHGGGWCVGDKAAGGVVQNKVERWTPRGLIVVSANYPMVSDGDNALAQAHHIARALAFVQAHAVEWGGDGSRVVLMGHSAGAHLVSLVNASSAIRAAEGARPALGTVSLDAGAVDVVTQMPQVYPFLKTRYREAFGTTEAEWIPASPFHQLTAGASPWLGVCSTQRKDDPCAQARAYVDKSRSLGIPADVLPQPKNHGAINKTLGEPGAYTDAVERFMAGLDGQLAGLLRAPR</sequence>
<keyword evidence="2 6" id="KW-0378">Hydrolase</keyword>
<dbReference type="PANTHER" id="PTHR48081:SF33">
    <property type="entry name" value="KYNURENINE FORMAMIDASE"/>
    <property type="match status" value="1"/>
</dbReference>
<dbReference type="RefSeq" id="WP_233371395.1">
    <property type="nucleotide sequence ID" value="NZ_JAJTWU010000003.1"/>
</dbReference>
<dbReference type="EMBL" id="JAJTWU010000003">
    <property type="protein sequence ID" value="MCE4554466.1"/>
    <property type="molecule type" value="Genomic_DNA"/>
</dbReference>
<evidence type="ECO:0000259" key="5">
    <source>
        <dbReference type="Pfam" id="PF20434"/>
    </source>
</evidence>
<dbReference type="Proteomes" id="UP001200741">
    <property type="component" value="Unassembled WGS sequence"/>
</dbReference>
<dbReference type="InterPro" id="IPR002168">
    <property type="entry name" value="Lipase_GDXG_HIS_AS"/>
</dbReference>
<dbReference type="SUPFAM" id="SSF53474">
    <property type="entry name" value="alpha/beta-Hydrolases"/>
    <property type="match status" value="1"/>
</dbReference>
<keyword evidence="4" id="KW-0732">Signal</keyword>
<organism evidence="6 7">
    <name type="scientific">Pelomonas cellulosilytica</name>
    <dbReference type="NCBI Taxonomy" id="2906762"/>
    <lineage>
        <taxon>Bacteria</taxon>
        <taxon>Pseudomonadati</taxon>
        <taxon>Pseudomonadota</taxon>
        <taxon>Betaproteobacteria</taxon>
        <taxon>Burkholderiales</taxon>
        <taxon>Sphaerotilaceae</taxon>
        <taxon>Roseateles</taxon>
    </lineage>
</organism>
<keyword evidence="7" id="KW-1185">Reference proteome</keyword>